<keyword evidence="4" id="KW-0689">Ribosomal protein</keyword>
<accession>A0A8D2Q6B2</accession>
<keyword evidence="3" id="KW-0809">Transit peptide</keyword>
<dbReference type="GO" id="GO:0032543">
    <property type="term" value="P:mitochondrial translation"/>
    <property type="evidence" value="ECO:0007669"/>
    <property type="project" value="InterPro"/>
</dbReference>
<feature type="compositionally biased region" description="Basic and acidic residues" evidence="9">
    <location>
        <begin position="96"/>
        <end position="115"/>
    </location>
</feature>
<name>A0A8D2Q6B2_VARKO</name>
<reference evidence="10" key="1">
    <citation type="submission" date="2025-08" db="UniProtKB">
        <authorList>
            <consortium name="Ensembl"/>
        </authorList>
    </citation>
    <scope>IDENTIFICATION</scope>
</reference>
<dbReference type="Pfam" id="PF18699">
    <property type="entry name" value="MRPL52"/>
    <property type="match status" value="1"/>
</dbReference>
<sequence length="130" mass="14836">MAARAIQRLGPQLAKAALASRTFHCSHVDQGGGKWRVKQGFPVNPSMYGPLTDLPDWSFADGRPAPPMKRQLQRKEKNKEFARRVVQLSAEIDHGMEKWKAKQRQQEEMEKEKQVNRLQPKGNICSRASK</sequence>
<keyword evidence="6" id="KW-0687">Ribonucleoprotein</keyword>
<dbReference type="PANTHER" id="PTHR34090:SF1">
    <property type="entry name" value="LARGE RIBOSOMAL SUBUNIT PROTEIN ML52"/>
    <property type="match status" value="1"/>
</dbReference>
<dbReference type="PANTHER" id="PTHR34090">
    <property type="entry name" value="39S RIBOSOMAL PROTEIN L52, MITOCHONDRIAL"/>
    <property type="match status" value="1"/>
</dbReference>
<dbReference type="CTD" id="122704"/>
<dbReference type="GO" id="GO:0003735">
    <property type="term" value="F:structural constituent of ribosome"/>
    <property type="evidence" value="ECO:0007669"/>
    <property type="project" value="InterPro"/>
</dbReference>
<proteinExistence type="inferred from homology"/>
<protein>
    <recommendedName>
        <fullName evidence="7">Large ribosomal subunit protein mL52</fullName>
    </recommendedName>
    <alternativeName>
        <fullName evidence="8">39S ribosomal protein L52, mitochondrial</fullName>
    </alternativeName>
</protein>
<evidence type="ECO:0000256" key="5">
    <source>
        <dbReference type="ARBA" id="ARBA00023128"/>
    </source>
</evidence>
<evidence type="ECO:0000256" key="3">
    <source>
        <dbReference type="ARBA" id="ARBA00022946"/>
    </source>
</evidence>
<dbReference type="InterPro" id="IPR034596">
    <property type="entry name" value="Ribosomal_mL52"/>
</dbReference>
<evidence type="ECO:0000256" key="2">
    <source>
        <dbReference type="ARBA" id="ARBA00007232"/>
    </source>
</evidence>
<dbReference type="GeneID" id="123018635"/>
<dbReference type="OMA" id="RSIDQKW"/>
<evidence type="ECO:0000256" key="6">
    <source>
        <dbReference type="ARBA" id="ARBA00023274"/>
    </source>
</evidence>
<evidence type="ECO:0000313" key="10">
    <source>
        <dbReference type="Ensembl" id="ENSVKKP00000022011.1"/>
    </source>
</evidence>
<comment type="subcellular location">
    <subcellularLocation>
        <location evidence="1">Mitochondrion</location>
    </subcellularLocation>
</comment>
<comment type="similarity">
    <text evidence="2">Belongs to the mitochondrion-specific ribosomal protein mL52 family.</text>
</comment>
<keyword evidence="11" id="KW-1185">Reference proteome</keyword>
<organism evidence="10 11">
    <name type="scientific">Varanus komodoensis</name>
    <name type="common">Komodo dragon</name>
    <dbReference type="NCBI Taxonomy" id="61221"/>
    <lineage>
        <taxon>Eukaryota</taxon>
        <taxon>Metazoa</taxon>
        <taxon>Chordata</taxon>
        <taxon>Craniata</taxon>
        <taxon>Vertebrata</taxon>
        <taxon>Euteleostomi</taxon>
        <taxon>Lepidosauria</taxon>
        <taxon>Squamata</taxon>
        <taxon>Bifurcata</taxon>
        <taxon>Unidentata</taxon>
        <taxon>Episquamata</taxon>
        <taxon>Toxicofera</taxon>
        <taxon>Anguimorpha</taxon>
        <taxon>Paleoanguimorpha</taxon>
        <taxon>Varanoidea</taxon>
        <taxon>Varanidae</taxon>
        <taxon>Varanus</taxon>
    </lineage>
</organism>
<dbReference type="AlphaFoldDB" id="A0A8D2Q6B2"/>
<dbReference type="Ensembl" id="ENSVKKT00000022558.1">
    <property type="protein sequence ID" value="ENSVKKP00000022011.1"/>
    <property type="gene ID" value="ENSVKKG00000014706.1"/>
</dbReference>
<evidence type="ECO:0000313" key="11">
    <source>
        <dbReference type="Proteomes" id="UP000694545"/>
    </source>
</evidence>
<dbReference type="KEGG" id="vko:123018635"/>
<evidence type="ECO:0000256" key="4">
    <source>
        <dbReference type="ARBA" id="ARBA00022980"/>
    </source>
</evidence>
<evidence type="ECO:0000256" key="1">
    <source>
        <dbReference type="ARBA" id="ARBA00004173"/>
    </source>
</evidence>
<feature type="region of interest" description="Disordered" evidence="9">
    <location>
        <begin position="96"/>
        <end position="130"/>
    </location>
</feature>
<keyword evidence="5" id="KW-0496">Mitochondrion</keyword>
<evidence type="ECO:0000256" key="8">
    <source>
        <dbReference type="ARBA" id="ARBA00035425"/>
    </source>
</evidence>
<dbReference type="RefSeq" id="XP_044276845.1">
    <property type="nucleotide sequence ID" value="XM_044420910.1"/>
</dbReference>
<evidence type="ECO:0000256" key="7">
    <source>
        <dbReference type="ARBA" id="ARBA00035181"/>
    </source>
</evidence>
<evidence type="ECO:0000256" key="9">
    <source>
        <dbReference type="SAM" id="MobiDB-lite"/>
    </source>
</evidence>
<dbReference type="Proteomes" id="UP000694545">
    <property type="component" value="Unplaced"/>
</dbReference>
<dbReference type="GO" id="GO:0005762">
    <property type="term" value="C:mitochondrial large ribosomal subunit"/>
    <property type="evidence" value="ECO:0007669"/>
    <property type="project" value="InterPro"/>
</dbReference>
<dbReference type="RefSeq" id="XP_044276843.1">
    <property type="nucleotide sequence ID" value="XM_044420908.1"/>
</dbReference>
<gene>
    <name evidence="10" type="primary">MRPL52</name>
</gene>
<reference evidence="10" key="2">
    <citation type="submission" date="2025-09" db="UniProtKB">
        <authorList>
            <consortium name="Ensembl"/>
        </authorList>
    </citation>
    <scope>IDENTIFICATION</scope>
</reference>